<proteinExistence type="predicted"/>
<name>A0A2M9G2J6_9PROT</name>
<dbReference type="RefSeq" id="WP_109793205.1">
    <property type="nucleotide sequence ID" value="NZ_PHIG01000031.1"/>
</dbReference>
<dbReference type="AlphaFoldDB" id="A0A2M9G2J6"/>
<evidence type="ECO:0000313" key="2">
    <source>
        <dbReference type="EMBL" id="PJK29928.1"/>
    </source>
</evidence>
<feature type="region of interest" description="Disordered" evidence="1">
    <location>
        <begin position="37"/>
        <end position="72"/>
    </location>
</feature>
<sequence length="135" mass="14229">MLHLHDPLTAAPGHAAGALKGRTETAIDREIARHHAAARAAAPCAQSAVREPDDDGHGMDGQRMDGQPGADAPLRTREMAEALAAEWVRRGPDAQITERDMRRAGFSQAEIDALGDDAVAEAHRILADLGRGSAA</sequence>
<dbReference type="Proteomes" id="UP000229498">
    <property type="component" value="Unassembled WGS sequence"/>
</dbReference>
<accession>A0A2M9G2J6</accession>
<keyword evidence="3" id="KW-1185">Reference proteome</keyword>
<reference evidence="2 3" key="1">
    <citation type="submission" date="2017-11" db="EMBL/GenBank/DDBJ databases">
        <title>Draft genome sequence of Rhizobiales bacterium SY3-13.</title>
        <authorList>
            <person name="Sun C."/>
        </authorList>
    </citation>
    <scope>NUCLEOTIDE SEQUENCE [LARGE SCALE GENOMIC DNA]</scope>
    <source>
        <strain evidence="2 3">SY3-13</strain>
    </source>
</reference>
<dbReference type="EMBL" id="PHIG01000031">
    <property type="protein sequence ID" value="PJK29928.1"/>
    <property type="molecule type" value="Genomic_DNA"/>
</dbReference>
<gene>
    <name evidence="2" type="ORF">CVT23_09165</name>
</gene>
<protein>
    <submittedName>
        <fullName evidence="2">Uncharacterized protein</fullName>
    </submittedName>
</protein>
<evidence type="ECO:0000313" key="3">
    <source>
        <dbReference type="Proteomes" id="UP000229498"/>
    </source>
</evidence>
<organism evidence="2 3">
    <name type="scientific">Minwuia thermotolerans</name>
    <dbReference type="NCBI Taxonomy" id="2056226"/>
    <lineage>
        <taxon>Bacteria</taxon>
        <taxon>Pseudomonadati</taxon>
        <taxon>Pseudomonadota</taxon>
        <taxon>Alphaproteobacteria</taxon>
        <taxon>Minwuiales</taxon>
        <taxon>Minwuiaceae</taxon>
        <taxon>Minwuia</taxon>
    </lineage>
</organism>
<comment type="caution">
    <text evidence="2">The sequence shown here is derived from an EMBL/GenBank/DDBJ whole genome shotgun (WGS) entry which is preliminary data.</text>
</comment>
<evidence type="ECO:0000256" key="1">
    <source>
        <dbReference type="SAM" id="MobiDB-lite"/>
    </source>
</evidence>